<dbReference type="Proteomes" id="UP001626593">
    <property type="component" value="Chromosome"/>
</dbReference>
<organism evidence="2 3">
    <name type="scientific">Aromatoleum evansii</name>
    <name type="common">Azoarcus evansii</name>
    <dbReference type="NCBI Taxonomy" id="59406"/>
    <lineage>
        <taxon>Bacteria</taxon>
        <taxon>Pseudomonadati</taxon>
        <taxon>Pseudomonadota</taxon>
        <taxon>Betaproteobacteria</taxon>
        <taxon>Rhodocyclales</taxon>
        <taxon>Rhodocyclaceae</taxon>
        <taxon>Aromatoleum</taxon>
    </lineage>
</organism>
<proteinExistence type="predicted"/>
<feature type="transmembrane region" description="Helical" evidence="1">
    <location>
        <begin position="92"/>
        <end position="113"/>
    </location>
</feature>
<keyword evidence="1" id="KW-1133">Transmembrane helix</keyword>
<name>A0ABZ1ALP0_AROEV</name>
<evidence type="ECO:0000313" key="3">
    <source>
        <dbReference type="Proteomes" id="UP001626593"/>
    </source>
</evidence>
<feature type="transmembrane region" description="Helical" evidence="1">
    <location>
        <begin position="50"/>
        <end position="71"/>
    </location>
</feature>
<dbReference type="EMBL" id="CP141259">
    <property type="protein sequence ID" value="WRL46767.1"/>
    <property type="molecule type" value="Genomic_DNA"/>
</dbReference>
<feature type="transmembrane region" description="Helical" evidence="1">
    <location>
        <begin position="12"/>
        <end position="30"/>
    </location>
</feature>
<evidence type="ECO:0000256" key="1">
    <source>
        <dbReference type="SAM" id="Phobius"/>
    </source>
</evidence>
<dbReference type="RefSeq" id="WP_169132415.1">
    <property type="nucleotide sequence ID" value="NZ_CAWPLS010000299.1"/>
</dbReference>
<keyword evidence="1" id="KW-0472">Membrane</keyword>
<accession>A0ABZ1ALP0</accession>
<keyword evidence="3" id="KW-1185">Reference proteome</keyword>
<keyword evidence="1" id="KW-0812">Transmembrane</keyword>
<evidence type="ECO:0000313" key="2">
    <source>
        <dbReference type="EMBL" id="WRL46767.1"/>
    </source>
</evidence>
<gene>
    <name evidence="2" type="ORF">U5817_01595</name>
</gene>
<protein>
    <submittedName>
        <fullName evidence="2">Uncharacterized protein</fullName>
    </submittedName>
</protein>
<sequence>MKPWLILINDFAHDLFTGLWFGGFLTMFVLRQRAADPALDAGQLALMNELIGVFVWVTAISLGCIILTGLFRFFYYRSWDGAGMKDVKKRLLIIKHAVLGSSFLIGTGFVVAWSL</sequence>
<reference evidence="2 3" key="1">
    <citation type="submission" date="2023-12" db="EMBL/GenBank/DDBJ databases">
        <title>A. evansii MAY27, complete genome.</title>
        <authorList>
            <person name="Wang Y."/>
        </authorList>
    </citation>
    <scope>NUCLEOTIDE SEQUENCE [LARGE SCALE GENOMIC DNA]</scope>
    <source>
        <strain evidence="2 3">MAY27</strain>
    </source>
</reference>